<keyword evidence="8" id="KW-0472">Membrane</keyword>
<proteinExistence type="inferred from homology"/>
<feature type="domain" description="ABC transporter" evidence="9">
    <location>
        <begin position="6"/>
        <end position="251"/>
    </location>
</feature>
<protein>
    <submittedName>
        <fullName evidence="10">Peptide ABC transporter ATP-binding protein</fullName>
    </submittedName>
</protein>
<evidence type="ECO:0000313" key="10">
    <source>
        <dbReference type="EMBL" id="OBW94434.1"/>
    </source>
</evidence>
<name>A0A1A7NZL7_9PAST</name>
<reference evidence="12 13" key="1">
    <citation type="submission" date="2014-11" db="EMBL/GenBank/DDBJ databases">
        <title>Pan-genome of Gallibacterium spp.</title>
        <authorList>
            <person name="Kudirkiene E."/>
            <person name="Bojesen A.M."/>
        </authorList>
    </citation>
    <scope>NUCLEOTIDE SEQUENCE [LARGE SCALE GENOMIC DNA]</scope>
    <source>
        <strain evidence="11 12">18469/18</strain>
        <strain evidence="10 13">F150</strain>
    </source>
</reference>
<keyword evidence="4" id="KW-1003">Cell membrane</keyword>
<dbReference type="SMART" id="SM00382">
    <property type="entry name" value="AAA"/>
    <property type="match status" value="1"/>
</dbReference>
<evidence type="ECO:0000259" key="9">
    <source>
        <dbReference type="PROSITE" id="PS50893"/>
    </source>
</evidence>
<dbReference type="Proteomes" id="UP000092649">
    <property type="component" value="Unassembled WGS sequence"/>
</dbReference>
<dbReference type="STRING" id="505341.QV08_00150"/>
<dbReference type="GO" id="GO:0016887">
    <property type="term" value="F:ATP hydrolysis activity"/>
    <property type="evidence" value="ECO:0007669"/>
    <property type="project" value="InterPro"/>
</dbReference>
<keyword evidence="7 10" id="KW-0067">ATP-binding</keyword>
<dbReference type="OrthoDB" id="9784450at2"/>
<dbReference type="PANTHER" id="PTHR43776:SF4">
    <property type="entry name" value="PUTRESCINE EXPORT SYSTEM ATP-BINDING PROTEIN SAPF"/>
    <property type="match status" value="1"/>
</dbReference>
<dbReference type="EMBL" id="JTJU01000010">
    <property type="protein sequence ID" value="OBX11560.1"/>
    <property type="molecule type" value="Genomic_DNA"/>
</dbReference>
<evidence type="ECO:0000313" key="11">
    <source>
        <dbReference type="EMBL" id="OBX11560.1"/>
    </source>
</evidence>
<comment type="subcellular location">
    <subcellularLocation>
        <location evidence="1">Cell inner membrane</location>
        <topology evidence="1">Peripheral membrane protein</topology>
    </subcellularLocation>
</comment>
<gene>
    <name evidence="10" type="ORF">QS62_06125</name>
    <name evidence="11" type="ORF">QV09_02285</name>
</gene>
<dbReference type="InterPro" id="IPR027417">
    <property type="entry name" value="P-loop_NTPase"/>
</dbReference>
<organism evidence="10 13">
    <name type="scientific">Gallibacterium salpingitidis</name>
    <dbReference type="NCBI Taxonomy" id="505341"/>
    <lineage>
        <taxon>Bacteria</taxon>
        <taxon>Pseudomonadati</taxon>
        <taxon>Pseudomonadota</taxon>
        <taxon>Gammaproteobacteria</taxon>
        <taxon>Pasteurellales</taxon>
        <taxon>Pasteurellaceae</taxon>
        <taxon>Gallibacterium</taxon>
    </lineage>
</organism>
<evidence type="ECO:0000313" key="12">
    <source>
        <dbReference type="Proteomes" id="UP000092527"/>
    </source>
</evidence>
<accession>A0A1A7NZL7</accession>
<evidence type="ECO:0000256" key="1">
    <source>
        <dbReference type="ARBA" id="ARBA00004417"/>
    </source>
</evidence>
<dbReference type="EMBL" id="JTJL01000025">
    <property type="protein sequence ID" value="OBW94434.1"/>
    <property type="molecule type" value="Genomic_DNA"/>
</dbReference>
<dbReference type="GO" id="GO:0005524">
    <property type="term" value="F:ATP binding"/>
    <property type="evidence" value="ECO:0007669"/>
    <property type="project" value="UniProtKB-KW"/>
</dbReference>
<evidence type="ECO:0000313" key="13">
    <source>
        <dbReference type="Proteomes" id="UP000092649"/>
    </source>
</evidence>
<dbReference type="GO" id="GO:0005886">
    <property type="term" value="C:plasma membrane"/>
    <property type="evidence" value="ECO:0007669"/>
    <property type="project" value="UniProtKB-SubCell"/>
</dbReference>
<dbReference type="PROSITE" id="PS50893">
    <property type="entry name" value="ABC_TRANSPORTER_2"/>
    <property type="match status" value="1"/>
</dbReference>
<sequence length="253" mass="28516">MSEVVLRVENLTKTFPASGNALFNRAFDAVKDISFQIEQRKTLAIIGENSSGKSTLAKMIVGITEPSQGEIYFKDRLLKFGDYSFRSKHIRMLFQDPNATFNTHLNVGQTLDLPLRLATPLSEAERNHKIFQTLRLVGLSPIHANIRFSDLTISQKQRIALARTLILEPEVIIVDDALNSLDSLVRAQLINLLLKLQEQLGIAYIYIGQNIGIIKHISDELLVLHEGQILEYGETLDVIADPQTEQTKRLLQQ</sequence>
<dbReference type="InterPro" id="IPR050319">
    <property type="entry name" value="ABC_transp_ATP-bind"/>
</dbReference>
<dbReference type="RefSeq" id="WP_066107461.1">
    <property type="nucleotide sequence ID" value="NZ_CP103875.1"/>
</dbReference>
<evidence type="ECO:0000256" key="5">
    <source>
        <dbReference type="ARBA" id="ARBA00022519"/>
    </source>
</evidence>
<evidence type="ECO:0000256" key="3">
    <source>
        <dbReference type="ARBA" id="ARBA00022448"/>
    </source>
</evidence>
<evidence type="ECO:0000256" key="2">
    <source>
        <dbReference type="ARBA" id="ARBA00005417"/>
    </source>
</evidence>
<dbReference type="CDD" id="cd03257">
    <property type="entry name" value="ABC_NikE_OppD_transporters"/>
    <property type="match status" value="1"/>
</dbReference>
<dbReference type="GO" id="GO:0055085">
    <property type="term" value="P:transmembrane transport"/>
    <property type="evidence" value="ECO:0007669"/>
    <property type="project" value="UniProtKB-ARBA"/>
</dbReference>
<keyword evidence="5" id="KW-0997">Cell inner membrane</keyword>
<dbReference type="Gene3D" id="3.40.50.300">
    <property type="entry name" value="P-loop containing nucleotide triphosphate hydrolases"/>
    <property type="match status" value="1"/>
</dbReference>
<dbReference type="InterPro" id="IPR003593">
    <property type="entry name" value="AAA+_ATPase"/>
</dbReference>
<keyword evidence="3" id="KW-0813">Transport</keyword>
<evidence type="ECO:0000256" key="8">
    <source>
        <dbReference type="ARBA" id="ARBA00023136"/>
    </source>
</evidence>
<comment type="caution">
    <text evidence="10">The sequence shown here is derived from an EMBL/GenBank/DDBJ whole genome shotgun (WGS) entry which is preliminary data.</text>
</comment>
<evidence type="ECO:0000256" key="6">
    <source>
        <dbReference type="ARBA" id="ARBA00022741"/>
    </source>
</evidence>
<dbReference type="SUPFAM" id="SSF52540">
    <property type="entry name" value="P-loop containing nucleoside triphosphate hydrolases"/>
    <property type="match status" value="1"/>
</dbReference>
<dbReference type="PANTHER" id="PTHR43776">
    <property type="entry name" value="TRANSPORT ATP-BINDING PROTEIN"/>
    <property type="match status" value="1"/>
</dbReference>
<keyword evidence="13" id="KW-1185">Reference proteome</keyword>
<keyword evidence="6" id="KW-0547">Nucleotide-binding</keyword>
<evidence type="ECO:0000256" key="4">
    <source>
        <dbReference type="ARBA" id="ARBA00022475"/>
    </source>
</evidence>
<dbReference type="Pfam" id="PF00005">
    <property type="entry name" value="ABC_tran"/>
    <property type="match status" value="1"/>
</dbReference>
<dbReference type="AlphaFoldDB" id="A0A1A7NZL7"/>
<dbReference type="Proteomes" id="UP000092527">
    <property type="component" value="Unassembled WGS sequence"/>
</dbReference>
<comment type="similarity">
    <text evidence="2">Belongs to the ABC transporter superfamily.</text>
</comment>
<dbReference type="InterPro" id="IPR003439">
    <property type="entry name" value="ABC_transporter-like_ATP-bd"/>
</dbReference>
<evidence type="ECO:0000256" key="7">
    <source>
        <dbReference type="ARBA" id="ARBA00022840"/>
    </source>
</evidence>
<dbReference type="PATRIC" id="fig|505341.3.peg.1231"/>